<dbReference type="Gene3D" id="2.130.10.10">
    <property type="entry name" value="YVTN repeat-like/Quinoprotein amine dehydrogenase"/>
    <property type="match status" value="3"/>
</dbReference>
<feature type="repeat" description="WD" evidence="3">
    <location>
        <begin position="1684"/>
        <end position="1726"/>
    </location>
</feature>
<dbReference type="SMART" id="SM00320">
    <property type="entry name" value="WD40"/>
    <property type="match status" value="10"/>
</dbReference>
<evidence type="ECO:0000313" key="6">
    <source>
        <dbReference type="EMBL" id="SCU71905.1"/>
    </source>
</evidence>
<dbReference type="EMBL" id="CZPT02001755">
    <property type="protein sequence ID" value="SCU71905.1"/>
    <property type="molecule type" value="Genomic_DNA"/>
</dbReference>
<protein>
    <submittedName>
        <fullName evidence="6">Telomerase-associated protein, putative</fullName>
    </submittedName>
</protein>
<evidence type="ECO:0000256" key="4">
    <source>
        <dbReference type="SAM" id="MobiDB-lite"/>
    </source>
</evidence>
<dbReference type="InterPro" id="IPR036322">
    <property type="entry name" value="WD40_repeat_dom_sf"/>
</dbReference>
<keyword evidence="7" id="KW-1185">Reference proteome</keyword>
<name>A0A1G4IHN8_TRYEQ</name>
<dbReference type="PANTHER" id="PTHR19860">
    <property type="entry name" value="DDB1- AND CUL4-ASSOCIATED FACTOR 12-RELATED"/>
    <property type="match status" value="1"/>
</dbReference>
<reference evidence="6" key="1">
    <citation type="submission" date="2016-09" db="EMBL/GenBank/DDBJ databases">
        <authorList>
            <person name="Hebert L."/>
            <person name="Moumen B."/>
        </authorList>
    </citation>
    <scope>NUCLEOTIDE SEQUENCE [LARGE SCALE GENOMIC DNA]</scope>
    <source>
        <strain evidence="6">OVI</strain>
    </source>
</reference>
<dbReference type="VEuPathDB" id="TriTrypDB:TEOVI_000348700"/>
<dbReference type="InterPro" id="IPR015943">
    <property type="entry name" value="WD40/YVTN_repeat-like_dom_sf"/>
</dbReference>
<dbReference type="SUPFAM" id="SSF140864">
    <property type="entry name" value="TROVE domain-like"/>
    <property type="match status" value="1"/>
</dbReference>
<feature type="repeat" description="WD" evidence="3">
    <location>
        <begin position="1780"/>
        <end position="1821"/>
    </location>
</feature>
<keyword evidence="1" id="KW-0677">Repeat</keyword>
<dbReference type="GO" id="GO:0003723">
    <property type="term" value="F:RNA binding"/>
    <property type="evidence" value="ECO:0007669"/>
    <property type="project" value="InterPro"/>
</dbReference>
<dbReference type="PROSITE" id="PS50294">
    <property type="entry name" value="WD_REPEATS_REGION"/>
    <property type="match status" value="1"/>
</dbReference>
<keyword evidence="3" id="KW-0853">WD repeat</keyword>
<feature type="domain" description="TROVE" evidence="5">
    <location>
        <begin position="26"/>
        <end position="458"/>
    </location>
</feature>
<comment type="similarity">
    <text evidence="2">Belongs to the WD repeat DCAF12 family.</text>
</comment>
<feature type="compositionally biased region" description="Basic and acidic residues" evidence="4">
    <location>
        <begin position="2219"/>
        <end position="2229"/>
    </location>
</feature>
<organism evidence="6 7">
    <name type="scientific">Trypanosoma equiperdum</name>
    <dbReference type="NCBI Taxonomy" id="5694"/>
    <lineage>
        <taxon>Eukaryota</taxon>
        <taxon>Discoba</taxon>
        <taxon>Euglenozoa</taxon>
        <taxon>Kinetoplastea</taxon>
        <taxon>Metakinetoplastina</taxon>
        <taxon>Trypanosomatida</taxon>
        <taxon>Trypanosomatidae</taxon>
        <taxon>Trypanosoma</taxon>
    </lineage>
</organism>
<accession>A0A1G4IHN8</accession>
<dbReference type="PANTHER" id="PTHR19860:SF40">
    <property type="entry name" value="WD40 REPEAT-CONTAINING PROTEIN"/>
    <property type="match status" value="1"/>
</dbReference>
<dbReference type="PROSITE" id="PS50988">
    <property type="entry name" value="TROVE"/>
    <property type="match status" value="1"/>
</dbReference>
<dbReference type="Pfam" id="PF13271">
    <property type="entry name" value="DUF4062"/>
    <property type="match status" value="1"/>
</dbReference>
<feature type="compositionally biased region" description="Low complexity" evidence="4">
    <location>
        <begin position="2230"/>
        <end position="2243"/>
    </location>
</feature>
<gene>
    <name evidence="6" type="ORF">TEOVI_000348700</name>
</gene>
<dbReference type="Pfam" id="PF00400">
    <property type="entry name" value="WD40"/>
    <property type="match status" value="5"/>
</dbReference>
<feature type="region of interest" description="Disordered" evidence="4">
    <location>
        <begin position="705"/>
        <end position="732"/>
    </location>
</feature>
<proteinExistence type="inferred from homology"/>
<evidence type="ECO:0000256" key="3">
    <source>
        <dbReference type="PROSITE-ProRule" id="PRU00221"/>
    </source>
</evidence>
<dbReference type="Pfam" id="PF05731">
    <property type="entry name" value="TROVE"/>
    <property type="match status" value="1"/>
</dbReference>
<dbReference type="InterPro" id="IPR051191">
    <property type="entry name" value="DCAF12"/>
</dbReference>
<dbReference type="SUPFAM" id="SSF50978">
    <property type="entry name" value="WD40 repeat-like"/>
    <property type="match status" value="2"/>
</dbReference>
<dbReference type="Proteomes" id="UP000195570">
    <property type="component" value="Unassembled WGS sequence"/>
</dbReference>
<dbReference type="InterPro" id="IPR008858">
    <property type="entry name" value="TROVE_dom"/>
</dbReference>
<evidence type="ECO:0000256" key="2">
    <source>
        <dbReference type="ARBA" id="ARBA00038022"/>
    </source>
</evidence>
<dbReference type="RefSeq" id="XP_067082485.1">
    <property type="nucleotide sequence ID" value="XM_067226384.1"/>
</dbReference>
<sequence>MTSFTGTTFHAQETQVNGGGSTFMVSPMSASSTENMVLEKDELISLVCAALMSEVVFSAPDPENAASLDRSRDAARIATLVHSISAEDGEFVLKLALYVRRDLSIRLTAAFLVALCAYERRCQPFLACYMKRIILLPSDWLNIANIAYSKPHLYLLARDGGESVTATTGTAECCCAQAIKGIPNALRDALAVTFTMFDELSLAKYNTERATKRSGRNQTTACNEYVSRSEDGHTEARQVTIPSRLTFKHLIRHLHLSHPVYAINCLLGKRYPNTVDEFVQRGLDEGGIRAFNSALCGQRMRLPTPETWERRTSREGNTAAVWDDLVARKCLPFMAAMRNLRNIVLCGCNPTTHDSLLQLFSSEEHVFNSRQFPHRFMSAYEALDFDPEDALDKFSGKAMISVKPPGSPLPKIIKKRVGKRIDKLPSLEEVEKVKQMYRGAMQQAAEISARLNIIPISGRSLVILNITRYDLPARIQDLKSGVQLAVSFYYACEDCSIILLCRGEFRIVDSEIRRENGILSCVENVCDICRTLLQQRDLEVMAELSRDLEDSHRSRIFNFPYSYLDELIEKRVNLQALIVMDCVHSCYSGENHTPSLGDLPVYLERLRRTCNENLLFVALKVSGSKNADRRTGLRYQHKNDFLLTGFSAAALRVVAEGVSCGPRRYVERIDQVYDVNVTTVRAGRCKFESDLRVLREVQGIEKERSNKSTEGLVKGASGEFSGSTPTDSAPGATLLSSAAEKVDSVCSDYSIPPRSLQSRYKNFRFFLSSTFLDMENERNTLVLDVFPQLRRWAAENNLHINIIEVDLRWGITEDSTRANLSPSVCLNEVSRCAPFFLGVLGSRYGYRPPTLFHTVDDDVDSTDFAWIQTLQQEGNANCMSVTEMEMRHAIFAANRRTKGNKLHTMAFLVRDNAALVKSLPPKHKRAYAPDTPTAAASIERLTKYLEEQGAPVIPYTATYKQASLGDRFSHSSLTAPRTAIGNISIGSSGMLSSSIEECPLDMADFSRKAFVALKSIILRHLNLPLNFSGDVCEKGGERKQCRGDGENNCLSERGSYHSNTLYSRECMNQLSFSSSLLKKLVPPQELMGVLVRFACTGRFSSGGEHESIVPPAITEMSAWEGSPLANETRDRSNVLVIQAQEGDGTSTVAAALAMYLRKMDLTSFLVTHFACQAGDGSLQHLAYYISFSLIYGLGLQEDFRVQETDSVTTLIQLLPRVYEAAGKKRDVCVILDGMNRSSHAPEMLQSLSWIIPPEPIGGIRFVVTLTTGNNPFSNAFALRVPPPFCVTLPHLTVAEGAELVRKHLASSGKRLQESFHSNQLRLLLRKADASHASYLTYAIMYLRLFSTFDTLTNDITQLPSTLAQLQVATYERLEERFGKDTCRAVLVSLYIASDVGGLNEFSLYRLVSNVASASRLVVLLSGTCLRIRHRRITVTSTSFASSIAKRYLSRASDVVDACLNMLVSELYYKSLSLQASRYELRCSIQSIVDGIKRDSGGELAFDPRRYTAGELLTILHLAKRAKEYDVLIALLLYVPLLENLVVSAGYLQRLLSILSQSTLLATPHARKLDPVVDFIQRKYHVLVCRPFHLRQCIRNNARSTMIFHGLSHSVCDGSKGCGGSKGSAWVKWINNTRHIEEGRLVMFPSIDPVKCFSINSDGEFMAGGGDDMNTYVMPHTSLDQITASLKHSDPVTAVTFLTNRPHILVTGSGTGVVRVWNSEDGRMLQQSENFHRRRVSSLSCHPVSNVVCSGSNDCACAFWPVVGSTAEASTRSSLVPTELLQHHKAPISSVAYHISGAILATGSWEGKVYFIDVQQRHDEATVSEEGIVVKSSNREQSSGKGVRTKRYTTPPYSHCVLETWSPVRALAFVPSMVVTCAAALCNGDICLYDYASATCGARFSLHAGVPITALAFSPDAKWMASADERGSVLITYAGIRGTVLCSLNGHRRAVTTIHFHPQNPLNLYTVSLDGTVRSWSVGEREEQSAYLDHHNQTGAGAATLNGSHAVTVTACAVASDGSFFVTAAADGVALVFTDRRDDRSLFSCLESSDNEEVVFEPQFTLLHDQHRISYICIGLQNTRIMCGTAKGEVFVWDSTPGLNRREGRLLQRIRVAEEGPHPVVYIGCESCRNTLGQEDETNKPLVTYLPCARITAITTSGMVVSWVAQGGDSFVSCLDETQFTNSCTLLPEGELDCQCADGRQPAVAGKKLQRSVLSWVGKPEADSSSKEEQSTSSCFLSSTNSDTEGVPSNGAEEIVCAVPLLRATRSPSRETHEESQQPKAVDTIIGLGENHSFSGDTTTGSCDEYYIVVGRRQCHFLSARLCSVIQLPMFTSQSQYNDCSDDAFSSVACLPAGGVFLCVSNALCVKETRGGGGEYSALFAVSTSCCMIWLLEVTFSPPVADRGKELTAEEEKDAEVLMREYSENTRLSVLHSVAIYGPQGKPTPVDSLNLAVVSPTTVDFSCDHAPEEVDHSDVSSVLLLTAGCRDGSVRIFVVRPFQNPSKGTEGEVDASQYENAGNTGGKSDSIAGKAEGSCVNDNMVWQERGVFFASSSVTAVVTMRKPIYLPTVGPNSCLTVPVTALPKKDEADWGFETNLSSVVHLAGDCLGNVYQLQLKREETKTASKDSRGKHRFKTALHCPLVSADITTVGTPVHGDVMDCSTCKYLPSPSPLTKHYCECANEYGIATDAGNDEEAWRSESRRIMAMFAPSAIPSDKTSQVCEGENKLPTAVSDHELSGETKVTVELPPFERILQKAPSSLSVEEQRAWVKGQQSLLVEAIRVQRCAVKAREVLAEYSQNVLSQVGFQ</sequence>
<evidence type="ECO:0000259" key="5">
    <source>
        <dbReference type="PROSITE" id="PS50988"/>
    </source>
</evidence>
<evidence type="ECO:0000256" key="1">
    <source>
        <dbReference type="ARBA" id="ARBA00022737"/>
    </source>
</evidence>
<feature type="region of interest" description="Disordered" evidence="4">
    <location>
        <begin position="2218"/>
        <end position="2248"/>
    </location>
</feature>
<dbReference type="InterPro" id="IPR001680">
    <property type="entry name" value="WD40_rpt"/>
</dbReference>
<dbReference type="InterPro" id="IPR025139">
    <property type="entry name" value="DUF4062"/>
</dbReference>
<dbReference type="PROSITE" id="PS50082">
    <property type="entry name" value="WD_REPEATS_2"/>
    <property type="match status" value="3"/>
</dbReference>
<dbReference type="InterPro" id="IPR037214">
    <property type="entry name" value="TROVE_dom_sf"/>
</dbReference>
<evidence type="ECO:0000313" key="7">
    <source>
        <dbReference type="Proteomes" id="UP000195570"/>
    </source>
</evidence>
<feature type="region of interest" description="Disordered" evidence="4">
    <location>
        <begin position="2502"/>
        <end position="2526"/>
    </location>
</feature>
<dbReference type="GeneID" id="92377427"/>
<feature type="repeat" description="WD" evidence="3">
    <location>
        <begin position="1943"/>
        <end position="1985"/>
    </location>
</feature>
<comment type="caution">
    <text evidence="6">The sequence shown here is derived from an EMBL/GenBank/DDBJ whole genome shotgun (WGS) entry which is preliminary data.</text>
</comment>